<dbReference type="GO" id="GO:0016567">
    <property type="term" value="P:protein ubiquitination"/>
    <property type="evidence" value="ECO:0007669"/>
    <property type="project" value="InterPro"/>
</dbReference>
<dbReference type="PANTHER" id="PTHR26379">
    <property type="entry name" value="BTB/POZ AND MATH DOMAIN-CONTAINING PROTEIN 1"/>
    <property type="match status" value="1"/>
</dbReference>
<dbReference type="CDD" id="cd00121">
    <property type="entry name" value="MATH"/>
    <property type="match status" value="1"/>
</dbReference>
<protein>
    <recommendedName>
        <fullName evidence="1">MATH domain-containing protein</fullName>
    </recommendedName>
</protein>
<sequence length="183" mass="20665">MLKVEGYSRLKHTHKNGSYLESSAFKVAGKTWRLHCYLNGANKEDACFVSVGLDYCDAAATWSVVHAEYEFVLVPHHHGTDHPSHSKRSSAAFGKRQPAATWGFRQFISREALEGSMFLKDDCFAIQCKVTVFEERTAREEAVQAQDMERLGLLLCKCDDDMCKRHHARKTTLGLREALASQV</sequence>
<dbReference type="EMBL" id="CP144747">
    <property type="protein sequence ID" value="WVZ61809.1"/>
    <property type="molecule type" value="Genomic_DNA"/>
</dbReference>
<dbReference type="AlphaFoldDB" id="A0AAQ3SXV2"/>
<dbReference type="PROSITE" id="PS50144">
    <property type="entry name" value="MATH"/>
    <property type="match status" value="1"/>
</dbReference>
<dbReference type="InterPro" id="IPR002083">
    <property type="entry name" value="MATH/TRAF_dom"/>
</dbReference>
<dbReference type="SUPFAM" id="SSF49599">
    <property type="entry name" value="TRAF domain-like"/>
    <property type="match status" value="1"/>
</dbReference>
<evidence type="ECO:0000259" key="1">
    <source>
        <dbReference type="PROSITE" id="PS50144"/>
    </source>
</evidence>
<evidence type="ECO:0000313" key="3">
    <source>
        <dbReference type="Proteomes" id="UP001341281"/>
    </source>
</evidence>
<name>A0AAQ3SXV2_PASNO</name>
<dbReference type="InterPro" id="IPR008974">
    <property type="entry name" value="TRAF-like"/>
</dbReference>
<dbReference type="PANTHER" id="PTHR26379:SF443">
    <property type="entry name" value="MATH DOMAIN CONTAINING PROTEIN"/>
    <property type="match status" value="1"/>
</dbReference>
<gene>
    <name evidence="2" type="ORF">U9M48_011624</name>
</gene>
<proteinExistence type="predicted"/>
<reference evidence="2 3" key="1">
    <citation type="submission" date="2024-02" db="EMBL/GenBank/DDBJ databases">
        <title>High-quality chromosome-scale genome assembly of Pensacola bahiagrass (Paspalum notatum Flugge var. saurae).</title>
        <authorList>
            <person name="Vega J.M."/>
            <person name="Podio M."/>
            <person name="Orjuela J."/>
            <person name="Siena L.A."/>
            <person name="Pessino S.C."/>
            <person name="Combes M.C."/>
            <person name="Mariac C."/>
            <person name="Albertini E."/>
            <person name="Pupilli F."/>
            <person name="Ortiz J.P.A."/>
            <person name="Leblanc O."/>
        </authorList>
    </citation>
    <scope>NUCLEOTIDE SEQUENCE [LARGE SCALE GENOMIC DNA]</scope>
    <source>
        <strain evidence="2">R1</strain>
        <tissue evidence="2">Leaf</tissue>
    </source>
</reference>
<dbReference type="Gene3D" id="2.60.210.10">
    <property type="entry name" value="Apoptosis, Tumor Necrosis Factor Receptor Associated Protein 2, Chain A"/>
    <property type="match status" value="1"/>
</dbReference>
<organism evidence="2 3">
    <name type="scientific">Paspalum notatum var. saurae</name>
    <dbReference type="NCBI Taxonomy" id="547442"/>
    <lineage>
        <taxon>Eukaryota</taxon>
        <taxon>Viridiplantae</taxon>
        <taxon>Streptophyta</taxon>
        <taxon>Embryophyta</taxon>
        <taxon>Tracheophyta</taxon>
        <taxon>Spermatophyta</taxon>
        <taxon>Magnoliopsida</taxon>
        <taxon>Liliopsida</taxon>
        <taxon>Poales</taxon>
        <taxon>Poaceae</taxon>
        <taxon>PACMAD clade</taxon>
        <taxon>Panicoideae</taxon>
        <taxon>Andropogonodae</taxon>
        <taxon>Paspaleae</taxon>
        <taxon>Paspalinae</taxon>
        <taxon>Paspalum</taxon>
    </lineage>
</organism>
<feature type="domain" description="MATH" evidence="1">
    <location>
        <begin position="1"/>
        <end position="130"/>
    </location>
</feature>
<evidence type="ECO:0000313" key="2">
    <source>
        <dbReference type="EMBL" id="WVZ61809.1"/>
    </source>
</evidence>
<dbReference type="Proteomes" id="UP001341281">
    <property type="component" value="Chromosome 03"/>
</dbReference>
<accession>A0AAQ3SXV2</accession>
<dbReference type="Pfam" id="PF22486">
    <property type="entry name" value="MATH_2"/>
    <property type="match status" value="1"/>
</dbReference>
<dbReference type="InterPro" id="IPR045005">
    <property type="entry name" value="BPM1-6"/>
</dbReference>
<keyword evidence="3" id="KW-1185">Reference proteome</keyword>